<dbReference type="Gene3D" id="1.20.1280.50">
    <property type="match status" value="1"/>
</dbReference>
<dbReference type="PANTHER" id="PTHR47602">
    <property type="entry name" value="F-BOX PROTEIN SKIP22"/>
    <property type="match status" value="1"/>
</dbReference>
<gene>
    <name evidence="3" type="ORF">RHGRI_032522</name>
</gene>
<evidence type="ECO:0000313" key="3">
    <source>
        <dbReference type="EMBL" id="KAG5526266.1"/>
    </source>
</evidence>
<dbReference type="AlphaFoldDB" id="A0AAV6ICP9"/>
<comment type="caution">
    <text evidence="3">The sequence shown here is derived from an EMBL/GenBank/DDBJ whole genome shotgun (WGS) entry which is preliminary data.</text>
</comment>
<evidence type="ECO:0000313" key="4">
    <source>
        <dbReference type="Proteomes" id="UP000823749"/>
    </source>
</evidence>
<dbReference type="Proteomes" id="UP000823749">
    <property type="component" value="Chromosome 11"/>
</dbReference>
<name>A0AAV6ICP9_9ERIC</name>
<feature type="compositionally biased region" description="Basic residues" evidence="1">
    <location>
        <begin position="286"/>
        <end position="299"/>
    </location>
</feature>
<keyword evidence="4" id="KW-1185">Reference proteome</keyword>
<dbReference type="InterPro" id="IPR036047">
    <property type="entry name" value="F-box-like_dom_sf"/>
</dbReference>
<feature type="domain" description="F-box" evidence="2">
    <location>
        <begin position="18"/>
        <end position="64"/>
    </location>
</feature>
<evidence type="ECO:0000259" key="2">
    <source>
        <dbReference type="PROSITE" id="PS50181"/>
    </source>
</evidence>
<feature type="region of interest" description="Disordered" evidence="1">
    <location>
        <begin position="275"/>
        <end position="299"/>
    </location>
</feature>
<dbReference type="EMBL" id="JACTNZ010000011">
    <property type="protein sequence ID" value="KAG5526266.1"/>
    <property type="molecule type" value="Genomic_DNA"/>
</dbReference>
<reference evidence="3" key="1">
    <citation type="submission" date="2020-08" db="EMBL/GenBank/DDBJ databases">
        <title>Plant Genome Project.</title>
        <authorList>
            <person name="Zhang R.-G."/>
        </authorList>
    </citation>
    <scope>NUCLEOTIDE SEQUENCE</scope>
    <source>
        <strain evidence="3">WSP0</strain>
        <tissue evidence="3">Leaf</tissue>
    </source>
</reference>
<sequence>MLGILNSWYNKIAGSPPPTSFTCLPNDLILKIMASLPSNDVARMACVCSRLRCLASDDDLWKHMFLERFGNTERLHGEELHWKEKFTKCWKEDLDWKPKVRDRMLEDLSKENIMLRKLLAEKSVPPLSPRGAWKDKVGDSSAGQVNLEFIPPQVINDRIVISPPADLEDQPKPVLVEEVGTSIQAGPGSLGGTKPAVAVSPTREGSPMVLGSSPVLPMSVPTILRAKAVARSPSRIRSCDDATIEKVEALTSNIFSPLSAKETVTGGCSDTIASSSAGVIEAGKGNKGRGGGRKPKLLQ</sequence>
<dbReference type="PANTHER" id="PTHR47602:SF2">
    <property type="entry name" value="F-BOX PROTEIN SKIP22"/>
    <property type="match status" value="1"/>
</dbReference>
<dbReference type="PROSITE" id="PS50181">
    <property type="entry name" value="FBOX"/>
    <property type="match status" value="1"/>
</dbReference>
<proteinExistence type="predicted"/>
<dbReference type="SMART" id="SM00256">
    <property type="entry name" value="FBOX"/>
    <property type="match status" value="1"/>
</dbReference>
<feature type="region of interest" description="Disordered" evidence="1">
    <location>
        <begin position="183"/>
        <end position="212"/>
    </location>
</feature>
<dbReference type="InterPro" id="IPR001810">
    <property type="entry name" value="F-box_dom"/>
</dbReference>
<dbReference type="CDD" id="cd22165">
    <property type="entry name" value="F-box_AtSKIP22-like"/>
    <property type="match status" value="1"/>
</dbReference>
<dbReference type="SUPFAM" id="SSF81383">
    <property type="entry name" value="F-box domain"/>
    <property type="match status" value="1"/>
</dbReference>
<evidence type="ECO:0000256" key="1">
    <source>
        <dbReference type="SAM" id="MobiDB-lite"/>
    </source>
</evidence>
<accession>A0AAV6ICP9</accession>
<dbReference type="Pfam" id="PF12937">
    <property type="entry name" value="F-box-like"/>
    <property type="match status" value="1"/>
</dbReference>
<organism evidence="3 4">
    <name type="scientific">Rhododendron griersonianum</name>
    <dbReference type="NCBI Taxonomy" id="479676"/>
    <lineage>
        <taxon>Eukaryota</taxon>
        <taxon>Viridiplantae</taxon>
        <taxon>Streptophyta</taxon>
        <taxon>Embryophyta</taxon>
        <taxon>Tracheophyta</taxon>
        <taxon>Spermatophyta</taxon>
        <taxon>Magnoliopsida</taxon>
        <taxon>eudicotyledons</taxon>
        <taxon>Gunneridae</taxon>
        <taxon>Pentapetalae</taxon>
        <taxon>asterids</taxon>
        <taxon>Ericales</taxon>
        <taxon>Ericaceae</taxon>
        <taxon>Ericoideae</taxon>
        <taxon>Rhodoreae</taxon>
        <taxon>Rhododendron</taxon>
    </lineage>
</organism>
<protein>
    <recommendedName>
        <fullName evidence="2">F-box domain-containing protein</fullName>
    </recommendedName>
</protein>